<dbReference type="GO" id="GO:0022857">
    <property type="term" value="F:transmembrane transporter activity"/>
    <property type="evidence" value="ECO:0007669"/>
    <property type="project" value="InterPro"/>
</dbReference>
<comment type="caution">
    <text evidence="9">The sequence shown here is derived from an EMBL/GenBank/DDBJ whole genome shotgun (WGS) entry which is preliminary data.</text>
</comment>
<feature type="transmembrane region" description="Helical" evidence="7">
    <location>
        <begin position="209"/>
        <end position="234"/>
    </location>
</feature>
<evidence type="ECO:0000256" key="6">
    <source>
        <dbReference type="ARBA" id="ARBA00023136"/>
    </source>
</evidence>
<reference evidence="9 10" key="1">
    <citation type="submission" date="2014-02" db="EMBL/GenBank/DDBJ databases">
        <title>Draft genome of Erwinia mallotivora strain BT-MARDI, a papaya dieback pathogen.</title>
        <authorList>
            <person name="Redzuan R."/>
            <person name="Abu Bakar N."/>
            <person name="Badrun R."/>
            <person name="Mohd Raih M.F."/>
            <person name="Rozano L."/>
            <person name="Mat Amin N."/>
        </authorList>
    </citation>
    <scope>NUCLEOTIDE SEQUENCE [LARGE SCALE GENOMIC DNA]</scope>
    <source>
        <strain evidence="9 10">BT-MARDI</strain>
    </source>
</reference>
<evidence type="ECO:0000256" key="5">
    <source>
        <dbReference type="ARBA" id="ARBA00022989"/>
    </source>
</evidence>
<name>A0A014NA36_9GAMM</name>
<organism evidence="9 10">
    <name type="scientific">Erwinia mallotivora</name>
    <dbReference type="NCBI Taxonomy" id="69222"/>
    <lineage>
        <taxon>Bacteria</taxon>
        <taxon>Pseudomonadati</taxon>
        <taxon>Pseudomonadota</taxon>
        <taxon>Gammaproteobacteria</taxon>
        <taxon>Enterobacterales</taxon>
        <taxon>Erwiniaceae</taxon>
        <taxon>Erwinia</taxon>
    </lineage>
</organism>
<proteinExistence type="predicted"/>
<keyword evidence="6 7" id="KW-0472">Membrane</keyword>
<feature type="transmembrane region" description="Helical" evidence="7">
    <location>
        <begin position="272"/>
        <end position="292"/>
    </location>
</feature>
<dbReference type="InterPro" id="IPR020846">
    <property type="entry name" value="MFS_dom"/>
</dbReference>
<comment type="subcellular location">
    <subcellularLocation>
        <location evidence="1">Cell membrane</location>
        <topology evidence="1">Multi-pass membrane protein</topology>
    </subcellularLocation>
</comment>
<evidence type="ECO:0000256" key="4">
    <source>
        <dbReference type="ARBA" id="ARBA00022692"/>
    </source>
</evidence>
<protein>
    <submittedName>
        <fullName evidence="9">Multidrug resistance protein MdtH</fullName>
    </submittedName>
</protein>
<sequence>MSVSALRKTGKRFILFDNFIIVFGFYIVFPMISLHFINNLHWSGWVVGLALGVRQLLQQSLCILGGGMADRFGAKPMIVAGMLMRTISFAIMAYASNPLILILACFFSAVGGALFDPPRTAVIIKITRPHERGRFFSILMIQDSVGTVLGVLVGSWLVNYDFSSLCWAASALFFLAAVSNYYILPDFRTSTVGNSVTQGISVVLRDRKFVIWVITLAGYYVLSVQVLMMLPVVLYDIAKSTHLVTGMYAIESILSVTVLYPVVVWSEKRFSLPARIIFGLIMMIAGLTFIGFIQRTEILLMSITLFYMGSIIVEPARETLNALLANHNARSSYLGFSQLGLAFGGLIGYCGGGSLYDLGKQMGATELPWLLLGAIGVVTTASLYFQFFNQGNIKVKAETNN</sequence>
<dbReference type="OrthoDB" id="56516at2"/>
<evidence type="ECO:0000256" key="3">
    <source>
        <dbReference type="ARBA" id="ARBA00022475"/>
    </source>
</evidence>
<dbReference type="Pfam" id="PF07690">
    <property type="entry name" value="MFS_1"/>
    <property type="match status" value="1"/>
</dbReference>
<feature type="transmembrane region" description="Helical" evidence="7">
    <location>
        <begin position="298"/>
        <end position="316"/>
    </location>
</feature>
<gene>
    <name evidence="9" type="ORF">BG55_06390</name>
</gene>
<evidence type="ECO:0000259" key="8">
    <source>
        <dbReference type="PROSITE" id="PS50850"/>
    </source>
</evidence>
<dbReference type="NCBIfam" id="NF008650">
    <property type="entry name" value="PRK11646.1"/>
    <property type="match status" value="1"/>
</dbReference>
<keyword evidence="2" id="KW-0813">Transport</keyword>
<feature type="transmembrane region" description="Helical" evidence="7">
    <location>
        <begin position="336"/>
        <end position="356"/>
    </location>
</feature>
<feature type="transmembrane region" description="Helical" evidence="7">
    <location>
        <begin position="12"/>
        <end position="36"/>
    </location>
</feature>
<dbReference type="PANTHER" id="PTHR23517:SF2">
    <property type="entry name" value="MULTIDRUG RESISTANCE PROTEIN MDTH"/>
    <property type="match status" value="1"/>
</dbReference>
<keyword evidence="5 7" id="KW-1133">Transmembrane helix</keyword>
<evidence type="ECO:0000313" key="10">
    <source>
        <dbReference type="Proteomes" id="UP000019918"/>
    </source>
</evidence>
<dbReference type="Proteomes" id="UP000019918">
    <property type="component" value="Unassembled WGS sequence"/>
</dbReference>
<dbReference type="AlphaFoldDB" id="A0A014NA36"/>
<evidence type="ECO:0000256" key="2">
    <source>
        <dbReference type="ARBA" id="ARBA00022448"/>
    </source>
</evidence>
<dbReference type="PROSITE" id="PS50850">
    <property type="entry name" value="MFS"/>
    <property type="match status" value="1"/>
</dbReference>
<feature type="transmembrane region" description="Helical" evidence="7">
    <location>
        <begin position="368"/>
        <end position="387"/>
    </location>
</feature>
<dbReference type="STRING" id="69222.BG55_06390"/>
<evidence type="ECO:0000256" key="1">
    <source>
        <dbReference type="ARBA" id="ARBA00004651"/>
    </source>
</evidence>
<evidence type="ECO:0000256" key="7">
    <source>
        <dbReference type="SAM" id="Phobius"/>
    </source>
</evidence>
<feature type="transmembrane region" description="Helical" evidence="7">
    <location>
        <begin position="162"/>
        <end position="184"/>
    </location>
</feature>
<feature type="transmembrane region" description="Helical" evidence="7">
    <location>
        <begin position="135"/>
        <end position="156"/>
    </location>
</feature>
<dbReference type="CDD" id="cd17329">
    <property type="entry name" value="MFS_MdtH_MDR_like"/>
    <property type="match status" value="1"/>
</dbReference>
<dbReference type="InterPro" id="IPR036259">
    <property type="entry name" value="MFS_trans_sf"/>
</dbReference>
<dbReference type="PANTHER" id="PTHR23517">
    <property type="entry name" value="RESISTANCE PROTEIN MDTM, PUTATIVE-RELATED-RELATED"/>
    <property type="match status" value="1"/>
</dbReference>
<accession>A0A014NA36</accession>
<dbReference type="GO" id="GO:0005886">
    <property type="term" value="C:plasma membrane"/>
    <property type="evidence" value="ECO:0007669"/>
    <property type="project" value="UniProtKB-SubCell"/>
</dbReference>
<dbReference type="InterPro" id="IPR011701">
    <property type="entry name" value="MFS"/>
</dbReference>
<keyword evidence="10" id="KW-1185">Reference proteome</keyword>
<evidence type="ECO:0000313" key="9">
    <source>
        <dbReference type="EMBL" id="EXU76223.1"/>
    </source>
</evidence>
<feature type="transmembrane region" description="Helical" evidence="7">
    <location>
        <begin position="99"/>
        <end position="115"/>
    </location>
</feature>
<dbReference type="SUPFAM" id="SSF103473">
    <property type="entry name" value="MFS general substrate transporter"/>
    <property type="match status" value="1"/>
</dbReference>
<feature type="transmembrane region" description="Helical" evidence="7">
    <location>
        <begin position="246"/>
        <end position="265"/>
    </location>
</feature>
<dbReference type="EMBL" id="JFHN01000034">
    <property type="protein sequence ID" value="EXU76223.1"/>
    <property type="molecule type" value="Genomic_DNA"/>
</dbReference>
<dbReference type="InterPro" id="IPR050171">
    <property type="entry name" value="MFS_Transporters"/>
</dbReference>
<keyword evidence="4 7" id="KW-0812">Transmembrane</keyword>
<dbReference type="PATRIC" id="fig|69222.5.peg.1317"/>
<keyword evidence="3" id="KW-1003">Cell membrane</keyword>
<dbReference type="Gene3D" id="1.20.1250.20">
    <property type="entry name" value="MFS general substrate transporter like domains"/>
    <property type="match status" value="1"/>
</dbReference>
<feature type="domain" description="Major facilitator superfamily (MFS) profile" evidence="8">
    <location>
        <begin position="1"/>
        <end position="391"/>
    </location>
</feature>